<sequence>MQEIYPPMKEQEIFSWNDGFKLGYSPMDKTHEEFVEIVNTMLTCSDSKLAQHLDSFVAHAEDHFSQELCWMKETDFPNTACHAEQHDAVMHSVREVREHLRTGGDPEAARRLAAALAEWFPGHADYLDAALAQWMVKKRVGAVPIVLRRNLGFREDKRD</sequence>
<evidence type="ECO:0000259" key="4">
    <source>
        <dbReference type="Pfam" id="PF01814"/>
    </source>
</evidence>
<dbReference type="AlphaFoldDB" id="Q13GF2"/>
<dbReference type="InterPro" id="IPR050669">
    <property type="entry name" value="Hemerythrin"/>
</dbReference>
<dbReference type="EMBL" id="CP000272">
    <property type="protein sequence ID" value="ABE36837.1"/>
    <property type="molecule type" value="Genomic_DNA"/>
</dbReference>
<dbReference type="Proteomes" id="UP000001817">
    <property type="component" value="Chromosome 3"/>
</dbReference>
<keyword evidence="3" id="KW-0408">Iron</keyword>
<keyword evidence="6" id="KW-1185">Reference proteome</keyword>
<evidence type="ECO:0000256" key="1">
    <source>
        <dbReference type="ARBA" id="ARBA00010587"/>
    </source>
</evidence>
<proteinExistence type="inferred from homology"/>
<evidence type="ECO:0000313" key="6">
    <source>
        <dbReference type="Proteomes" id="UP000001817"/>
    </source>
</evidence>
<dbReference type="Gene3D" id="1.20.120.50">
    <property type="entry name" value="Hemerythrin-like"/>
    <property type="match status" value="1"/>
</dbReference>
<gene>
    <name evidence="5" type="ORF">Bxe_C0962</name>
</gene>
<dbReference type="InterPro" id="IPR035938">
    <property type="entry name" value="Hemerythrin-like_sf"/>
</dbReference>
<dbReference type="KEGG" id="bxb:DR64_7490"/>
<dbReference type="InterPro" id="IPR012827">
    <property type="entry name" value="Hemerythrin_metal-bd"/>
</dbReference>
<evidence type="ECO:0000313" key="5">
    <source>
        <dbReference type="EMBL" id="ABE36837.1"/>
    </source>
</evidence>
<feature type="domain" description="Hemerythrin-like" evidence="4">
    <location>
        <begin position="24"/>
        <end position="125"/>
    </location>
</feature>
<dbReference type="STRING" id="266265.Bxe_C0962"/>
<accession>Q13GF2</accession>
<evidence type="ECO:0000256" key="2">
    <source>
        <dbReference type="ARBA" id="ARBA00022723"/>
    </source>
</evidence>
<keyword evidence="2" id="KW-0479">Metal-binding</keyword>
<dbReference type="eggNOG" id="COG2703">
    <property type="taxonomic scope" value="Bacteria"/>
</dbReference>
<dbReference type="InterPro" id="IPR012312">
    <property type="entry name" value="Hemerythrin-like"/>
</dbReference>
<organism evidence="5 6">
    <name type="scientific">Paraburkholderia xenovorans (strain LB400)</name>
    <dbReference type="NCBI Taxonomy" id="266265"/>
    <lineage>
        <taxon>Bacteria</taxon>
        <taxon>Pseudomonadati</taxon>
        <taxon>Pseudomonadota</taxon>
        <taxon>Betaproteobacteria</taxon>
        <taxon>Burkholderiales</taxon>
        <taxon>Burkholderiaceae</taxon>
        <taxon>Paraburkholderia</taxon>
    </lineage>
</organism>
<dbReference type="CDD" id="cd12107">
    <property type="entry name" value="Hemerythrin"/>
    <property type="match status" value="1"/>
</dbReference>
<dbReference type="NCBIfam" id="TIGR02481">
    <property type="entry name" value="hemeryth_dom"/>
    <property type="match status" value="1"/>
</dbReference>
<evidence type="ECO:0000256" key="3">
    <source>
        <dbReference type="ARBA" id="ARBA00023004"/>
    </source>
</evidence>
<comment type="similarity">
    <text evidence="1">Belongs to the hemerythrin family.</text>
</comment>
<dbReference type="SUPFAM" id="SSF47188">
    <property type="entry name" value="Hemerythrin-like"/>
    <property type="match status" value="1"/>
</dbReference>
<reference evidence="5 6" key="1">
    <citation type="journal article" date="2006" name="Proc. Natl. Acad. Sci. U.S.A.">
        <title>Burkholderia xenovorans LB400 harbors a multi-replicon, 9.73-Mbp genome shaped for versatility.</title>
        <authorList>
            <person name="Chain P.S."/>
            <person name="Denef V.J."/>
            <person name="Konstantinidis K.T."/>
            <person name="Vergez L.M."/>
            <person name="Agullo L."/>
            <person name="Reyes V.L."/>
            <person name="Hauser L."/>
            <person name="Cordova M."/>
            <person name="Gomez L."/>
            <person name="Gonzalez M."/>
            <person name="Land M."/>
            <person name="Lao V."/>
            <person name="Larimer F."/>
            <person name="LiPuma J.J."/>
            <person name="Mahenthiralingam E."/>
            <person name="Malfatti S.A."/>
            <person name="Marx C.J."/>
            <person name="Parnell J.J."/>
            <person name="Ramette A."/>
            <person name="Richardson P."/>
            <person name="Seeger M."/>
            <person name="Smith D."/>
            <person name="Spilker T."/>
            <person name="Sul W.J."/>
            <person name="Tsoi T.V."/>
            <person name="Ulrich L.E."/>
            <person name="Zhulin I.B."/>
            <person name="Tiedje J.M."/>
        </authorList>
    </citation>
    <scope>NUCLEOTIDE SEQUENCE [LARGE SCALE GENOMIC DNA]</scope>
    <source>
        <strain evidence="5 6">LB400</strain>
    </source>
</reference>
<dbReference type="Pfam" id="PF01814">
    <property type="entry name" value="Hemerythrin"/>
    <property type="match status" value="1"/>
</dbReference>
<dbReference type="GO" id="GO:0046872">
    <property type="term" value="F:metal ion binding"/>
    <property type="evidence" value="ECO:0007669"/>
    <property type="project" value="UniProtKB-KW"/>
</dbReference>
<dbReference type="PANTHER" id="PTHR37164">
    <property type="entry name" value="BACTERIOHEMERYTHRIN"/>
    <property type="match status" value="1"/>
</dbReference>
<dbReference type="DNASU" id="4010475"/>
<protein>
    <recommendedName>
        <fullName evidence="4">Hemerythrin-like domain-containing protein</fullName>
    </recommendedName>
</protein>
<dbReference type="KEGG" id="bxe:Bxe_C0962"/>
<dbReference type="PANTHER" id="PTHR37164:SF1">
    <property type="entry name" value="BACTERIOHEMERYTHRIN"/>
    <property type="match status" value="1"/>
</dbReference>
<name>Q13GF2_PARXL</name>